<protein>
    <submittedName>
        <fullName evidence="2">Membrane protein</fullName>
    </submittedName>
</protein>
<reference evidence="2 3" key="1">
    <citation type="submission" date="2014-10" db="EMBL/GenBank/DDBJ databases">
        <title>Whole genome sequence of Francisella endociliophora strain FSC1006, isolated from a laboratory culture of the marine ciliate Euplotes raikovi.</title>
        <authorList>
            <person name="Granberg M."/>
            <person name="Backman S."/>
            <person name="Lundmark E."/>
            <person name="Nilsson E."/>
            <person name="Karlsson E."/>
            <person name="Thelaus J."/>
            <person name="Ohrman C."/>
            <person name="Larkeryd A."/>
            <person name="Stenberg P."/>
        </authorList>
    </citation>
    <scope>NUCLEOTIDE SEQUENCE [LARGE SCALE GENOMIC DNA]</scope>
    <source>
        <strain evidence="2 3">FSC1006</strain>
    </source>
</reference>
<dbReference type="RefSeq" id="WP_040008204.1">
    <property type="nucleotide sequence ID" value="NZ_CP009574.1"/>
</dbReference>
<feature type="transmembrane region" description="Helical" evidence="1">
    <location>
        <begin position="132"/>
        <end position="153"/>
    </location>
</feature>
<evidence type="ECO:0000256" key="1">
    <source>
        <dbReference type="SAM" id="Phobius"/>
    </source>
</evidence>
<organism evidence="2 3">
    <name type="scientific">Candidatus Francisella endociliophora</name>
    <dbReference type="NCBI Taxonomy" id="653937"/>
    <lineage>
        <taxon>Bacteria</taxon>
        <taxon>Pseudomonadati</taxon>
        <taxon>Pseudomonadota</taxon>
        <taxon>Gammaproteobacteria</taxon>
        <taxon>Thiotrichales</taxon>
        <taxon>Francisellaceae</taxon>
        <taxon>Francisella</taxon>
    </lineage>
</organism>
<keyword evidence="1" id="KW-1133">Transmembrane helix</keyword>
<dbReference type="EMBL" id="CP009574">
    <property type="protein sequence ID" value="AIT08938.1"/>
    <property type="molecule type" value="Genomic_DNA"/>
</dbReference>
<name>A0A097EMZ8_9GAMM</name>
<keyword evidence="1" id="KW-0472">Membrane</keyword>
<proteinExistence type="predicted"/>
<dbReference type="eggNOG" id="COG3264">
    <property type="taxonomic scope" value="Bacteria"/>
</dbReference>
<dbReference type="HOGENOM" id="CLU_603757_0_0_6"/>
<feature type="transmembrane region" description="Helical" evidence="1">
    <location>
        <begin position="297"/>
        <end position="319"/>
    </location>
</feature>
<evidence type="ECO:0000313" key="2">
    <source>
        <dbReference type="EMBL" id="AIT08938.1"/>
    </source>
</evidence>
<dbReference type="STRING" id="1547445.LO80_02370"/>
<dbReference type="AlphaFoldDB" id="A0A097EMZ8"/>
<evidence type="ECO:0000313" key="3">
    <source>
        <dbReference type="Proteomes" id="UP000029672"/>
    </source>
</evidence>
<feature type="transmembrane region" description="Helical" evidence="1">
    <location>
        <begin position="249"/>
        <end position="268"/>
    </location>
</feature>
<feature type="transmembrane region" description="Helical" evidence="1">
    <location>
        <begin position="80"/>
        <end position="102"/>
    </location>
</feature>
<dbReference type="KEGG" id="frf:LO80_02370"/>
<sequence>MTIKQTSTPLVTGLVSAAICFSFGFFTNVFKYNGLEFFYAYIAFLILLCYPMNLVAIYFQKTFPTLNTHNKLIRQLTGSAKFRPMSILLTLTMVVLVALVMFNVSTYVLDFFDNIPAIDRLSDSSLRFSDNLPIYISLLAVFIVILLMFTLASNKKLNLNETLKVAAHISLYLVAVLMLMVIYSPQGIVGIKDFILGLNYQKIEQIRNMLGLAMIYAILSNFISIAFYKNIINIDDEDYNNLKLGAFKSIFYNIIFSLFICITIYATLGNYRSFLQPTDSIQITTVFKIIKYNFPTYYLLLEIIFITLNLVVFVAALKYIFEIGSKLYTRLLLLLIPFIIAIVFIKANIAYIDFSKMLGLHLVIIFLFLFDVFVVGWIYDAQKASYEMLKSNGTKLSPVFNITLRIAIPFICIFVTIGYVFLPMSLMWQAIAAIACVIAYIIKGSIFSNTLNKRRF</sequence>
<gene>
    <name evidence="2" type="ORF">LO80_02370</name>
</gene>
<feature type="transmembrane region" description="Helical" evidence="1">
    <location>
        <begin position="399"/>
        <end position="421"/>
    </location>
</feature>
<feature type="transmembrane region" description="Helical" evidence="1">
    <location>
        <begin position="427"/>
        <end position="446"/>
    </location>
</feature>
<feature type="transmembrane region" description="Helical" evidence="1">
    <location>
        <begin position="331"/>
        <end position="352"/>
    </location>
</feature>
<accession>A0A097EMZ8</accession>
<dbReference type="Proteomes" id="UP000029672">
    <property type="component" value="Chromosome"/>
</dbReference>
<keyword evidence="1" id="KW-0812">Transmembrane</keyword>
<feature type="transmembrane region" description="Helical" evidence="1">
    <location>
        <begin position="165"/>
        <end position="186"/>
    </location>
</feature>
<keyword evidence="3" id="KW-1185">Reference proteome</keyword>
<dbReference type="OrthoDB" id="5605633at2"/>
<feature type="transmembrane region" description="Helical" evidence="1">
    <location>
        <begin position="38"/>
        <end position="59"/>
    </location>
</feature>
<feature type="transmembrane region" description="Helical" evidence="1">
    <location>
        <begin position="7"/>
        <end position="26"/>
    </location>
</feature>
<feature type="transmembrane region" description="Helical" evidence="1">
    <location>
        <begin position="358"/>
        <end position="379"/>
    </location>
</feature>
<feature type="transmembrane region" description="Helical" evidence="1">
    <location>
        <begin position="206"/>
        <end position="228"/>
    </location>
</feature>